<organism evidence="1 4">
    <name type="scientific">Peronospora belbahrii</name>
    <dbReference type="NCBI Taxonomy" id="622444"/>
    <lineage>
        <taxon>Eukaryota</taxon>
        <taxon>Sar</taxon>
        <taxon>Stramenopiles</taxon>
        <taxon>Oomycota</taxon>
        <taxon>Peronosporomycetes</taxon>
        <taxon>Peronosporales</taxon>
        <taxon>Peronosporaceae</taxon>
        <taxon>Peronospora</taxon>
    </lineage>
</organism>
<proteinExistence type="predicted"/>
<gene>
    <name evidence="2" type="ORF">PBS001_LOCUS2197</name>
    <name evidence="1" type="ORF">PBS003_LOCUS2393</name>
</gene>
<dbReference type="Proteomes" id="UP001158986">
    <property type="component" value="Unassembled WGS sequence"/>
</dbReference>
<reference evidence="1 3" key="1">
    <citation type="submission" date="2021-11" db="EMBL/GenBank/DDBJ databases">
        <authorList>
            <person name="Islam A."/>
            <person name="Islam S."/>
            <person name="Flora M.S."/>
            <person name="Rahman M."/>
            <person name="Ziaur R.M."/>
            <person name="Epstein J.H."/>
            <person name="Hassan M."/>
            <person name="Klassen M."/>
            <person name="Woodard K."/>
            <person name="Webb A."/>
            <person name="Webby R.J."/>
            <person name="El Zowalaty M.E."/>
        </authorList>
    </citation>
    <scope>NUCLEOTIDE SEQUENCE</scope>
    <source>
        <strain evidence="2">Pbs1</strain>
        <strain evidence="1">Pbs3</strain>
    </source>
</reference>
<dbReference type="EMBL" id="CAKLCB010000112">
    <property type="protein sequence ID" value="CAH0515487.1"/>
    <property type="molecule type" value="Genomic_DNA"/>
</dbReference>
<dbReference type="Proteomes" id="UP001160483">
    <property type="component" value="Unassembled WGS sequence"/>
</dbReference>
<dbReference type="EMBL" id="CAKKTJ010000128">
    <property type="protein sequence ID" value="CAH0475580.1"/>
    <property type="molecule type" value="Genomic_DNA"/>
</dbReference>
<dbReference type="AlphaFoldDB" id="A0AAU9KQF1"/>
<name>A0AAU9KQF1_9STRA</name>
<keyword evidence="3" id="KW-1185">Reference proteome</keyword>
<comment type="caution">
    <text evidence="1">The sequence shown here is derived from an EMBL/GenBank/DDBJ whole genome shotgun (WGS) entry which is preliminary data.</text>
</comment>
<evidence type="ECO:0000313" key="3">
    <source>
        <dbReference type="Proteomes" id="UP001158986"/>
    </source>
</evidence>
<sequence length="160" mass="18567">MYEVQVVRHRGATGTRGRLEALRRRFVMTVCDRFLKLCVDSLSLTSAVLSISSNRIKNIRVRRRLLRVMMDNGYALTVRLQDQEEALRAAETMMDTWDIDPLVEDTEIPSVQSEVQVDCTMALLVRHYMDDPNFRHLVHRIHDHIDAVVANDELCFKARV</sequence>
<accession>A0AAU9KQF1</accession>
<evidence type="ECO:0000313" key="2">
    <source>
        <dbReference type="EMBL" id="CAH0515487.1"/>
    </source>
</evidence>
<evidence type="ECO:0000313" key="1">
    <source>
        <dbReference type="EMBL" id="CAH0475580.1"/>
    </source>
</evidence>
<protein>
    <submittedName>
        <fullName evidence="1">Uncharacterized protein</fullName>
    </submittedName>
</protein>
<evidence type="ECO:0000313" key="4">
    <source>
        <dbReference type="Proteomes" id="UP001160483"/>
    </source>
</evidence>